<dbReference type="EMBL" id="QGDQ01000021">
    <property type="protein sequence ID" value="PWJ51182.1"/>
    <property type="molecule type" value="Genomic_DNA"/>
</dbReference>
<keyword evidence="10" id="KW-1185">Reference proteome</keyword>
<organism evidence="9 10">
    <name type="scientific">Quadrisphaera granulorum</name>
    <dbReference type="NCBI Taxonomy" id="317664"/>
    <lineage>
        <taxon>Bacteria</taxon>
        <taxon>Bacillati</taxon>
        <taxon>Actinomycetota</taxon>
        <taxon>Actinomycetes</taxon>
        <taxon>Kineosporiales</taxon>
        <taxon>Kineosporiaceae</taxon>
        <taxon>Quadrisphaera</taxon>
    </lineage>
</organism>
<dbReference type="Pfam" id="PF00082">
    <property type="entry name" value="Peptidase_S8"/>
    <property type="match status" value="1"/>
</dbReference>
<dbReference type="SMART" id="SM00944">
    <property type="entry name" value="Pro-kuma_activ"/>
    <property type="match status" value="1"/>
</dbReference>
<keyword evidence="3" id="KW-0479">Metal-binding</keyword>
<dbReference type="Pfam" id="PF09286">
    <property type="entry name" value="Pro-kuma_activ"/>
    <property type="match status" value="1"/>
</dbReference>
<dbReference type="Gene3D" id="3.40.50.200">
    <property type="entry name" value="Peptidase S8/S53 domain"/>
    <property type="match status" value="1"/>
</dbReference>
<keyword evidence="4" id="KW-0378">Hydrolase</keyword>
<feature type="domain" description="Peptidase S53" evidence="8">
    <location>
        <begin position="251"/>
        <end position="651"/>
    </location>
</feature>
<dbReference type="SUPFAM" id="SSF52743">
    <property type="entry name" value="Subtilisin-like"/>
    <property type="match status" value="1"/>
</dbReference>
<keyword evidence="6" id="KW-0106">Calcium</keyword>
<evidence type="ECO:0000256" key="6">
    <source>
        <dbReference type="ARBA" id="ARBA00022837"/>
    </source>
</evidence>
<dbReference type="InterPro" id="IPR015366">
    <property type="entry name" value="S53_propep"/>
</dbReference>
<dbReference type="CDD" id="cd11377">
    <property type="entry name" value="Pro-peptidase_S53"/>
    <property type="match status" value="1"/>
</dbReference>
<dbReference type="OrthoDB" id="3480681at2"/>
<dbReference type="Proteomes" id="UP000245469">
    <property type="component" value="Unassembled WGS sequence"/>
</dbReference>
<dbReference type="GO" id="GO:0046872">
    <property type="term" value="F:metal ion binding"/>
    <property type="evidence" value="ECO:0007669"/>
    <property type="project" value="UniProtKB-KW"/>
</dbReference>
<dbReference type="GO" id="GO:0004252">
    <property type="term" value="F:serine-type endopeptidase activity"/>
    <property type="evidence" value="ECO:0007669"/>
    <property type="project" value="InterPro"/>
</dbReference>
<keyword evidence="5" id="KW-0720">Serine protease</keyword>
<protein>
    <submittedName>
        <fullName evidence="9">Physarolisin II</fullName>
    </submittedName>
</protein>
<evidence type="ECO:0000259" key="8">
    <source>
        <dbReference type="PROSITE" id="PS51695"/>
    </source>
</evidence>
<dbReference type="InterPro" id="IPR023828">
    <property type="entry name" value="Peptidase_S8_Ser-AS"/>
</dbReference>
<gene>
    <name evidence="9" type="ORF">BXY45_12159</name>
</gene>
<dbReference type="RefSeq" id="WP_109775471.1">
    <property type="nucleotide sequence ID" value="NZ_QGDQ01000021.1"/>
</dbReference>
<dbReference type="InterPro" id="IPR000209">
    <property type="entry name" value="Peptidase_S8/S53_dom"/>
</dbReference>
<evidence type="ECO:0000313" key="9">
    <source>
        <dbReference type="EMBL" id="PWJ51182.1"/>
    </source>
</evidence>
<dbReference type="SUPFAM" id="SSF54897">
    <property type="entry name" value="Protease propeptides/inhibitors"/>
    <property type="match status" value="1"/>
</dbReference>
<dbReference type="PROSITE" id="PS51695">
    <property type="entry name" value="SEDOLISIN"/>
    <property type="match status" value="1"/>
</dbReference>
<dbReference type="InterPro" id="IPR030400">
    <property type="entry name" value="Sedolisin_dom"/>
</dbReference>
<dbReference type="PANTHER" id="PTHR14218:SF15">
    <property type="entry name" value="TRIPEPTIDYL-PEPTIDASE 1"/>
    <property type="match status" value="1"/>
</dbReference>
<dbReference type="PROSITE" id="PS00138">
    <property type="entry name" value="SUBTILASE_SER"/>
    <property type="match status" value="1"/>
</dbReference>
<dbReference type="GO" id="GO:0006508">
    <property type="term" value="P:proteolysis"/>
    <property type="evidence" value="ECO:0007669"/>
    <property type="project" value="UniProtKB-KW"/>
</dbReference>
<proteinExistence type="predicted"/>
<dbReference type="InterPro" id="IPR050819">
    <property type="entry name" value="Tripeptidyl-peptidase_I"/>
</dbReference>
<dbReference type="InterPro" id="IPR036852">
    <property type="entry name" value="Peptidase_S8/S53_dom_sf"/>
</dbReference>
<evidence type="ECO:0000313" key="10">
    <source>
        <dbReference type="Proteomes" id="UP000245469"/>
    </source>
</evidence>
<keyword evidence="2" id="KW-0645">Protease</keyword>
<comment type="caution">
    <text evidence="9">The sequence shown here is derived from an EMBL/GenBank/DDBJ whole genome shotgun (WGS) entry which is preliminary data.</text>
</comment>
<dbReference type="AlphaFoldDB" id="A0A316A0X8"/>
<evidence type="ECO:0000256" key="1">
    <source>
        <dbReference type="ARBA" id="ARBA00001913"/>
    </source>
</evidence>
<name>A0A316A0X8_9ACTN</name>
<dbReference type="GO" id="GO:0008240">
    <property type="term" value="F:tripeptidyl-peptidase activity"/>
    <property type="evidence" value="ECO:0007669"/>
    <property type="project" value="TreeGrafter"/>
</dbReference>
<evidence type="ECO:0000256" key="7">
    <source>
        <dbReference type="ARBA" id="ARBA00023145"/>
    </source>
</evidence>
<comment type="cofactor">
    <cofactor evidence="1">
        <name>Ca(2+)</name>
        <dbReference type="ChEBI" id="CHEBI:29108"/>
    </cofactor>
</comment>
<sequence>MRISELAPRRWTTRAAAVTAVLLTIALTGLSTGFVAGPAQAADRTAFPDAKPAWATAASDAGAAPADTSVEGYLALPLRDAAGARALAVAVSTPTSARYGQFVSAQQWISTYAPTQTTVDVVTALLRAYGMTVTAVPASRTYVVFRGPADKVNRLFGTSLRQYRVDGDTVTAPSSTPSLPSSVGALVSSVSLSGGALKARPGALSPGREKPASFARAGQAAPAQQVPCSDFWGQRSFTAPRAYGRTSFPTNICGYTAAQMRAVSGTVPGDGAGQTVAIVDAYASPTVVADSNKLFAAQGEPGISGLYSEIGVDRSTFTDQEACQGEEAWQGEQSLDVQAVHAVAPKARIVYSAGANCGAGLYIAVSRVLDTQAASVISNSWGIPEQYLVSADRAIYDYQGWQAAAQGIGLYASSGDDGDETINDIPKQVGFPAAHPFWTAVGGTSVGVDASGRIAVETGWGNARSVITGTAYDPAPPGDFYAGAGGGTGTIYREPDWQRGVVPDAISRGYRAVPDIANIADPYTGFLTGYTPILEDGSTATGEYEAYPTGGTSLASPMVAAQVAAVQGRIGARVGFASPAIYQLAKVAPSVVRDVKAPAGTLALASFSPSKQANVLVTLDRDSSLRTTNGWDAVTGLGVLPLDSWQRLAQR</sequence>
<evidence type="ECO:0000256" key="4">
    <source>
        <dbReference type="ARBA" id="ARBA00022801"/>
    </source>
</evidence>
<keyword evidence="7" id="KW-0865">Zymogen</keyword>
<dbReference type="CDD" id="cd04056">
    <property type="entry name" value="Peptidases_S53"/>
    <property type="match status" value="1"/>
</dbReference>
<evidence type="ECO:0000256" key="2">
    <source>
        <dbReference type="ARBA" id="ARBA00022670"/>
    </source>
</evidence>
<evidence type="ECO:0000256" key="3">
    <source>
        <dbReference type="ARBA" id="ARBA00022723"/>
    </source>
</evidence>
<reference evidence="9 10" key="1">
    <citation type="submission" date="2018-03" db="EMBL/GenBank/DDBJ databases">
        <title>Genomic Encyclopedia of Archaeal and Bacterial Type Strains, Phase II (KMG-II): from individual species to whole genera.</title>
        <authorList>
            <person name="Goeker M."/>
        </authorList>
    </citation>
    <scope>NUCLEOTIDE SEQUENCE [LARGE SCALE GENOMIC DNA]</scope>
    <source>
        <strain evidence="9 10">DSM 44889</strain>
    </source>
</reference>
<accession>A0A316A0X8</accession>
<dbReference type="PANTHER" id="PTHR14218">
    <property type="entry name" value="PROTEASE S8 TRIPEPTIDYL PEPTIDASE I CLN2"/>
    <property type="match status" value="1"/>
</dbReference>
<evidence type="ECO:0000256" key="5">
    <source>
        <dbReference type="ARBA" id="ARBA00022825"/>
    </source>
</evidence>